<dbReference type="Pfam" id="PF12706">
    <property type="entry name" value="Lactamase_B_2"/>
    <property type="match status" value="1"/>
</dbReference>
<feature type="region of interest" description="Disordered" evidence="1">
    <location>
        <begin position="1"/>
        <end position="31"/>
    </location>
</feature>
<feature type="domain" description="Metallo-beta-lactamase" evidence="2">
    <location>
        <begin position="99"/>
        <end position="291"/>
    </location>
</feature>
<evidence type="ECO:0000256" key="1">
    <source>
        <dbReference type="SAM" id="MobiDB-lite"/>
    </source>
</evidence>
<feature type="compositionally biased region" description="Low complexity" evidence="1">
    <location>
        <begin position="1"/>
        <end position="23"/>
    </location>
</feature>
<dbReference type="InterPro" id="IPR036866">
    <property type="entry name" value="RibonucZ/Hydroxyglut_hydro"/>
</dbReference>
<dbReference type="Proteomes" id="UP001189757">
    <property type="component" value="Unassembled WGS sequence"/>
</dbReference>
<dbReference type="RefSeq" id="WP_316682538.1">
    <property type="nucleotide sequence ID" value="NZ_CATZLL010000018.1"/>
</dbReference>
<gene>
    <name evidence="3" type="ORF">LMG18101_04647</name>
</gene>
<dbReference type="InterPro" id="IPR001279">
    <property type="entry name" value="Metallo-B-lactamas"/>
</dbReference>
<dbReference type="Gene3D" id="3.60.15.10">
    <property type="entry name" value="Ribonuclease Z/Hydroxyacylglutathione hydrolase-like"/>
    <property type="match status" value="1"/>
</dbReference>
<dbReference type="PANTHER" id="PTHR15032">
    <property type="entry name" value="N-ACYL-PHOSPHATIDYLETHANOLAMINE-HYDROLYZING PHOSPHOLIPASE D"/>
    <property type="match status" value="1"/>
</dbReference>
<evidence type="ECO:0000259" key="2">
    <source>
        <dbReference type="Pfam" id="PF12706"/>
    </source>
</evidence>
<evidence type="ECO:0000313" key="4">
    <source>
        <dbReference type="Proteomes" id="UP001189757"/>
    </source>
</evidence>
<sequence>MSLRPATSSSPAAAPATSATPSADNKFHNPISRPKTKTGFWAGLRLMWAFFNKPAGTVPEQPVPTQALTREALLAAPDRSLFRLGHSTVLLKLRGVFWLTDPVFAERASPVQWLGPKRFHAPPITLADLPEIEAVILSHDHYDHLDHETVRTLAPKVKHFLTPLGVGDRLIDWGIAADKVRQLNWWESTTVGGLQFTATPAQHFSGRTPFDGNRTLWASWVMIDDDLRVFFSGDTGYFPGFKTIGERFGPFDLTLMETGAYDPRWAYVHMLPEQTVQAHLDLRGRRLVPIHNGTFDLAFHAWQEPFERIAAAARAHSVEVLTPTIGAQLDMVQPAPTPAWWRASAEASPLAAVPSTAT</sequence>
<protein>
    <recommendedName>
        <fullName evidence="2">Metallo-beta-lactamase domain-containing protein</fullName>
    </recommendedName>
</protein>
<dbReference type="PANTHER" id="PTHR15032:SF4">
    <property type="entry name" value="N-ACYL-PHOSPHATIDYLETHANOLAMINE-HYDROLYZING PHOSPHOLIPASE D"/>
    <property type="match status" value="1"/>
</dbReference>
<comment type="caution">
    <text evidence="3">The sequence shown here is derived from an EMBL/GenBank/DDBJ whole genome shotgun (WGS) entry which is preliminary data.</text>
</comment>
<reference evidence="3 4" key="1">
    <citation type="submission" date="2023-07" db="EMBL/GenBank/DDBJ databases">
        <authorList>
            <person name="Peeters C."/>
        </authorList>
    </citation>
    <scope>NUCLEOTIDE SEQUENCE [LARGE SCALE GENOMIC DNA]</scope>
    <source>
        <strain evidence="3 4">LMG 18101</strain>
    </source>
</reference>
<name>A0ABM9KC73_9RALS</name>
<keyword evidence="4" id="KW-1185">Reference proteome</keyword>
<proteinExistence type="predicted"/>
<dbReference type="EMBL" id="CATZLL010000018">
    <property type="protein sequence ID" value="CAJ0821504.1"/>
    <property type="molecule type" value="Genomic_DNA"/>
</dbReference>
<dbReference type="SUPFAM" id="SSF56281">
    <property type="entry name" value="Metallo-hydrolase/oxidoreductase"/>
    <property type="match status" value="1"/>
</dbReference>
<accession>A0ABM9KC73</accession>
<evidence type="ECO:0000313" key="3">
    <source>
        <dbReference type="EMBL" id="CAJ0821504.1"/>
    </source>
</evidence>
<organism evidence="3 4">
    <name type="scientific">Ralstonia flaminis</name>
    <dbReference type="NCBI Taxonomy" id="3058597"/>
    <lineage>
        <taxon>Bacteria</taxon>
        <taxon>Pseudomonadati</taxon>
        <taxon>Pseudomonadota</taxon>
        <taxon>Betaproteobacteria</taxon>
        <taxon>Burkholderiales</taxon>
        <taxon>Burkholderiaceae</taxon>
        <taxon>Ralstonia</taxon>
    </lineage>
</organism>